<evidence type="ECO:0000256" key="2">
    <source>
        <dbReference type="SAM" id="SignalP"/>
    </source>
</evidence>
<protein>
    <recommendedName>
        <fullName evidence="5">GA12055</fullName>
    </recommendedName>
</protein>
<dbReference type="AlphaFoldDB" id="A0AAU9FD89"/>
<reference evidence="3 4" key="1">
    <citation type="submission" date="2024-02" db="EMBL/GenBank/DDBJ databases">
        <title>A chromosome-level genome assembly of Drosophila madeirensis, a fruit fly species endemic to Madeira island.</title>
        <authorList>
            <person name="Tomihara K."/>
            <person name="Llopart A."/>
            <person name="Yamamoto D."/>
        </authorList>
    </citation>
    <scope>NUCLEOTIDE SEQUENCE [LARGE SCALE GENOMIC DNA]</scope>
    <source>
        <strain evidence="3 4">RF1</strain>
    </source>
</reference>
<dbReference type="EMBL" id="AP029264">
    <property type="protein sequence ID" value="BFF93653.1"/>
    <property type="molecule type" value="Genomic_DNA"/>
</dbReference>
<sequence>MVDPLPTRLFLITLLMAAGSCRGTQAAPDEADTKWMAPLKQYGWSASQLKNKVEHGDFTTFELGTPNYQILNPEDEPEYITADQPHYQEMLRRLTSAQSGTDTIDVAMAGSSRIPQPTPVNTQPQARFKDPVDVPPARKLQPLIRISHWEKLKKRSFFDVEEDKDAVEAEPLDEQSLHPKIQVYAGARPFQTRVTNLS</sequence>
<feature type="chain" id="PRO_5043706499" description="GA12055" evidence="2">
    <location>
        <begin position="27"/>
        <end position="198"/>
    </location>
</feature>
<evidence type="ECO:0000256" key="1">
    <source>
        <dbReference type="SAM" id="MobiDB-lite"/>
    </source>
</evidence>
<accession>A0AAU9FD89</accession>
<dbReference type="Proteomes" id="UP001500889">
    <property type="component" value="Chromosome U"/>
</dbReference>
<gene>
    <name evidence="3" type="ORF">DMAD_11466</name>
</gene>
<keyword evidence="2" id="KW-0732">Signal</keyword>
<evidence type="ECO:0000313" key="4">
    <source>
        <dbReference type="Proteomes" id="UP001500889"/>
    </source>
</evidence>
<keyword evidence="4" id="KW-1185">Reference proteome</keyword>
<feature type="compositionally biased region" description="Polar residues" evidence="1">
    <location>
        <begin position="113"/>
        <end position="125"/>
    </location>
</feature>
<feature type="signal peptide" evidence="2">
    <location>
        <begin position="1"/>
        <end position="26"/>
    </location>
</feature>
<name>A0AAU9FD89_DROMD</name>
<evidence type="ECO:0008006" key="5">
    <source>
        <dbReference type="Google" id="ProtNLM"/>
    </source>
</evidence>
<feature type="region of interest" description="Disordered" evidence="1">
    <location>
        <begin position="111"/>
        <end position="134"/>
    </location>
</feature>
<organism evidence="3 4">
    <name type="scientific">Drosophila madeirensis</name>
    <name type="common">Fruit fly</name>
    <dbReference type="NCBI Taxonomy" id="30013"/>
    <lineage>
        <taxon>Eukaryota</taxon>
        <taxon>Metazoa</taxon>
        <taxon>Ecdysozoa</taxon>
        <taxon>Arthropoda</taxon>
        <taxon>Hexapoda</taxon>
        <taxon>Insecta</taxon>
        <taxon>Pterygota</taxon>
        <taxon>Neoptera</taxon>
        <taxon>Endopterygota</taxon>
        <taxon>Diptera</taxon>
        <taxon>Brachycera</taxon>
        <taxon>Muscomorpha</taxon>
        <taxon>Ephydroidea</taxon>
        <taxon>Drosophilidae</taxon>
        <taxon>Drosophila</taxon>
        <taxon>Sophophora</taxon>
    </lineage>
</organism>
<proteinExistence type="predicted"/>
<evidence type="ECO:0000313" key="3">
    <source>
        <dbReference type="EMBL" id="BFF93653.1"/>
    </source>
</evidence>